<keyword evidence="5" id="KW-0819">tRNA processing</keyword>
<evidence type="ECO:0000256" key="9">
    <source>
        <dbReference type="ARBA" id="ARBA00022842"/>
    </source>
</evidence>
<dbReference type="PANTHER" id="PTHR33540:SF2">
    <property type="entry name" value="TRNA THREONYLCARBAMOYLADENOSINE BIOSYNTHESIS PROTEIN TSAE"/>
    <property type="match status" value="1"/>
</dbReference>
<protein>
    <recommendedName>
        <fullName evidence="3">tRNA threonylcarbamoyladenosine biosynthesis protein TsaE</fullName>
    </recommendedName>
    <alternativeName>
        <fullName evidence="10">t(6)A37 threonylcarbamoyladenosine biosynthesis protein TsaE</fullName>
    </alternativeName>
</protein>
<dbReference type="EMBL" id="CAACVI010000052">
    <property type="protein sequence ID" value="VEN75441.1"/>
    <property type="molecule type" value="Genomic_DNA"/>
</dbReference>
<dbReference type="PANTHER" id="PTHR33540">
    <property type="entry name" value="TRNA THREONYLCARBAMOYLADENOSINE BIOSYNTHESIS PROTEIN TSAE"/>
    <property type="match status" value="1"/>
</dbReference>
<gene>
    <name evidence="11" type="ORF">EPICR_90037</name>
</gene>
<dbReference type="AlphaFoldDB" id="A0A484HJJ0"/>
<evidence type="ECO:0000256" key="7">
    <source>
        <dbReference type="ARBA" id="ARBA00022741"/>
    </source>
</evidence>
<proteinExistence type="inferred from homology"/>
<organism evidence="11">
    <name type="scientific">uncultured Desulfobacteraceae bacterium</name>
    <dbReference type="NCBI Taxonomy" id="218296"/>
    <lineage>
        <taxon>Bacteria</taxon>
        <taxon>Pseudomonadati</taxon>
        <taxon>Thermodesulfobacteriota</taxon>
        <taxon>Desulfobacteria</taxon>
        <taxon>Desulfobacterales</taxon>
        <taxon>Desulfobacteraceae</taxon>
        <taxon>environmental samples</taxon>
    </lineage>
</organism>
<dbReference type="Gene3D" id="3.40.50.300">
    <property type="entry name" value="P-loop containing nucleotide triphosphate hydrolases"/>
    <property type="match status" value="1"/>
</dbReference>
<keyword evidence="11" id="KW-0808">Transferase</keyword>
<evidence type="ECO:0000256" key="2">
    <source>
        <dbReference type="ARBA" id="ARBA00007599"/>
    </source>
</evidence>
<evidence type="ECO:0000256" key="10">
    <source>
        <dbReference type="ARBA" id="ARBA00032441"/>
    </source>
</evidence>
<dbReference type="InterPro" id="IPR027417">
    <property type="entry name" value="P-loop_NTPase"/>
</dbReference>
<evidence type="ECO:0000256" key="6">
    <source>
        <dbReference type="ARBA" id="ARBA00022723"/>
    </source>
</evidence>
<dbReference type="GO" id="GO:0016740">
    <property type="term" value="F:transferase activity"/>
    <property type="evidence" value="ECO:0007669"/>
    <property type="project" value="UniProtKB-KW"/>
</dbReference>
<dbReference type="NCBIfam" id="TIGR00150">
    <property type="entry name" value="T6A_YjeE"/>
    <property type="match status" value="1"/>
</dbReference>
<evidence type="ECO:0000256" key="4">
    <source>
        <dbReference type="ARBA" id="ARBA00022490"/>
    </source>
</evidence>
<evidence type="ECO:0000256" key="3">
    <source>
        <dbReference type="ARBA" id="ARBA00019010"/>
    </source>
</evidence>
<evidence type="ECO:0000256" key="5">
    <source>
        <dbReference type="ARBA" id="ARBA00022694"/>
    </source>
</evidence>
<dbReference type="GO" id="GO:0046872">
    <property type="term" value="F:metal ion binding"/>
    <property type="evidence" value="ECO:0007669"/>
    <property type="project" value="UniProtKB-KW"/>
</dbReference>
<keyword evidence="8" id="KW-0067">ATP-binding</keyword>
<dbReference type="Pfam" id="PF02367">
    <property type="entry name" value="TsaE"/>
    <property type="match status" value="1"/>
</dbReference>
<evidence type="ECO:0000256" key="1">
    <source>
        <dbReference type="ARBA" id="ARBA00004496"/>
    </source>
</evidence>
<keyword evidence="4" id="KW-0963">Cytoplasm</keyword>
<dbReference type="SUPFAM" id="SSF52540">
    <property type="entry name" value="P-loop containing nucleoside triphosphate hydrolases"/>
    <property type="match status" value="1"/>
</dbReference>
<evidence type="ECO:0000256" key="8">
    <source>
        <dbReference type="ARBA" id="ARBA00022840"/>
    </source>
</evidence>
<dbReference type="InterPro" id="IPR003442">
    <property type="entry name" value="T6A_TsaE"/>
</dbReference>
<name>A0A484HJJ0_9BACT</name>
<evidence type="ECO:0000313" key="11">
    <source>
        <dbReference type="EMBL" id="VEN75441.1"/>
    </source>
</evidence>
<keyword evidence="6" id="KW-0479">Metal-binding</keyword>
<keyword evidence="7" id="KW-0547">Nucleotide-binding</keyword>
<dbReference type="GO" id="GO:0005737">
    <property type="term" value="C:cytoplasm"/>
    <property type="evidence" value="ECO:0007669"/>
    <property type="project" value="UniProtKB-SubCell"/>
</dbReference>
<sequence>MPPRDTLSIDTHAPDETRRLGARVGALAPPGSVVTLSGEMGAGKTRFAQGMALGLGVPKDCYITSPTYAIINEYPGDRPFFHSDLYRVSDPFELELIGFYEKIEKNGVTAVEWPERLGDFPLACHLDARIKITGEKSRRFIFFFNGQGWKNLLQSLTQYAKGV</sequence>
<comment type="similarity">
    <text evidence="2">Belongs to the TsaE family.</text>
</comment>
<dbReference type="GO" id="GO:0002949">
    <property type="term" value="P:tRNA threonylcarbamoyladenosine modification"/>
    <property type="evidence" value="ECO:0007669"/>
    <property type="project" value="InterPro"/>
</dbReference>
<comment type="subcellular location">
    <subcellularLocation>
        <location evidence="1">Cytoplasm</location>
    </subcellularLocation>
</comment>
<dbReference type="GO" id="GO:0005524">
    <property type="term" value="F:ATP binding"/>
    <property type="evidence" value="ECO:0007669"/>
    <property type="project" value="UniProtKB-KW"/>
</dbReference>
<reference evidence="11" key="1">
    <citation type="submission" date="2019-01" db="EMBL/GenBank/DDBJ databases">
        <authorList>
            <consortium name="Genoscope - CEA"/>
            <person name="William W."/>
        </authorList>
    </citation>
    <scope>NUCLEOTIDE SEQUENCE</scope>
    <source>
        <strain evidence="11">CR-1</strain>
    </source>
</reference>
<accession>A0A484HJJ0</accession>
<keyword evidence="9" id="KW-0460">Magnesium</keyword>